<comment type="similarity">
    <text evidence="11">Belongs to the protein-tyrosine phosphatase family. Receptor class 3 subfamily.</text>
</comment>
<dbReference type="Proteomes" id="UP001221898">
    <property type="component" value="Unassembled WGS sequence"/>
</dbReference>
<feature type="domain" description="Fibronectin type-III" evidence="16">
    <location>
        <begin position="337"/>
        <end position="423"/>
    </location>
</feature>
<reference evidence="17" key="1">
    <citation type="journal article" date="2023" name="Science">
        <title>Genome structures resolve the early diversification of teleost fishes.</title>
        <authorList>
            <person name="Parey E."/>
            <person name="Louis A."/>
            <person name="Montfort J."/>
            <person name="Bouchez O."/>
            <person name="Roques C."/>
            <person name="Iampietro C."/>
            <person name="Lluch J."/>
            <person name="Castinel A."/>
            <person name="Donnadieu C."/>
            <person name="Desvignes T."/>
            <person name="Floi Bucao C."/>
            <person name="Jouanno E."/>
            <person name="Wen M."/>
            <person name="Mejri S."/>
            <person name="Dirks R."/>
            <person name="Jansen H."/>
            <person name="Henkel C."/>
            <person name="Chen W.J."/>
            <person name="Zahm M."/>
            <person name="Cabau C."/>
            <person name="Klopp C."/>
            <person name="Thompson A.W."/>
            <person name="Robinson-Rechavi M."/>
            <person name="Braasch I."/>
            <person name="Lecointre G."/>
            <person name="Bobe J."/>
            <person name="Postlethwait J.H."/>
            <person name="Berthelot C."/>
            <person name="Roest Crollius H."/>
            <person name="Guiguen Y."/>
        </authorList>
    </citation>
    <scope>NUCLEOTIDE SEQUENCE</scope>
    <source>
        <strain evidence="17">NC1722</strain>
    </source>
</reference>
<dbReference type="InterPro" id="IPR016130">
    <property type="entry name" value="Tyr_Pase_AS"/>
</dbReference>
<feature type="domain" description="Fibronectin type-III" evidence="16">
    <location>
        <begin position="1562"/>
        <end position="1648"/>
    </location>
</feature>
<evidence type="ECO:0000256" key="9">
    <source>
        <dbReference type="ARBA" id="ARBA00023136"/>
    </source>
</evidence>
<keyword evidence="8 13" id="KW-1133">Transmembrane helix</keyword>
<evidence type="ECO:0000256" key="3">
    <source>
        <dbReference type="ARBA" id="ARBA00022692"/>
    </source>
</evidence>
<dbReference type="InterPro" id="IPR036116">
    <property type="entry name" value="FN3_sf"/>
</dbReference>
<dbReference type="InterPro" id="IPR003595">
    <property type="entry name" value="Tyr_Pase_cat"/>
</dbReference>
<feature type="transmembrane region" description="Helical" evidence="13">
    <location>
        <begin position="1896"/>
        <end position="1921"/>
    </location>
</feature>
<dbReference type="InterPro" id="IPR000387">
    <property type="entry name" value="Tyr_Pase_dom"/>
</dbReference>
<keyword evidence="6" id="KW-0378">Hydrolase</keyword>
<dbReference type="EMBL" id="JAINUG010000043">
    <property type="protein sequence ID" value="KAJ8406506.1"/>
    <property type="molecule type" value="Genomic_DNA"/>
</dbReference>
<feature type="domain" description="Fibronectin type-III" evidence="16">
    <location>
        <begin position="1120"/>
        <end position="1206"/>
    </location>
</feature>
<dbReference type="Pfam" id="PF00102">
    <property type="entry name" value="Y_phosphatase"/>
    <property type="match status" value="1"/>
</dbReference>
<feature type="domain" description="Fibronectin type-III" evidence="16">
    <location>
        <begin position="769"/>
        <end position="860"/>
    </location>
</feature>
<gene>
    <name evidence="17" type="ORF">AAFF_G00300800</name>
</gene>
<feature type="domain" description="Fibronectin type-III" evidence="16">
    <location>
        <begin position="945"/>
        <end position="1033"/>
    </location>
</feature>
<dbReference type="SMART" id="SM00194">
    <property type="entry name" value="PTPc"/>
    <property type="match status" value="1"/>
</dbReference>
<dbReference type="PANTHER" id="PTHR46957">
    <property type="entry name" value="CYTOKINE RECEPTOR"/>
    <property type="match status" value="1"/>
</dbReference>
<evidence type="ECO:0000256" key="13">
    <source>
        <dbReference type="SAM" id="Phobius"/>
    </source>
</evidence>
<feature type="domain" description="Fibronectin type-III" evidence="16">
    <location>
        <begin position="163"/>
        <end position="249"/>
    </location>
</feature>
<organism evidence="17 18">
    <name type="scientific">Aldrovandia affinis</name>
    <dbReference type="NCBI Taxonomy" id="143900"/>
    <lineage>
        <taxon>Eukaryota</taxon>
        <taxon>Metazoa</taxon>
        <taxon>Chordata</taxon>
        <taxon>Craniata</taxon>
        <taxon>Vertebrata</taxon>
        <taxon>Euteleostomi</taxon>
        <taxon>Actinopterygii</taxon>
        <taxon>Neopterygii</taxon>
        <taxon>Teleostei</taxon>
        <taxon>Notacanthiformes</taxon>
        <taxon>Halosauridae</taxon>
        <taxon>Aldrovandia</taxon>
    </lineage>
</organism>
<dbReference type="InterPro" id="IPR041201">
    <property type="entry name" value="PTPRJ_TM"/>
</dbReference>
<evidence type="ECO:0000256" key="2">
    <source>
        <dbReference type="ARBA" id="ARBA00013064"/>
    </source>
</evidence>
<feature type="domain" description="Fibronectin type-III" evidence="16">
    <location>
        <begin position="76"/>
        <end position="162"/>
    </location>
</feature>
<dbReference type="InterPro" id="IPR029021">
    <property type="entry name" value="Prot-tyrosine_phosphatase-like"/>
</dbReference>
<dbReference type="CDD" id="cd14615">
    <property type="entry name" value="R-PTPc-J"/>
    <property type="match status" value="1"/>
</dbReference>
<proteinExistence type="inferred from homology"/>
<dbReference type="GO" id="GO:0043235">
    <property type="term" value="C:receptor complex"/>
    <property type="evidence" value="ECO:0007669"/>
    <property type="project" value="TreeGrafter"/>
</dbReference>
<feature type="domain" description="Tyrosine-protein phosphatase" evidence="14">
    <location>
        <begin position="1965"/>
        <end position="2221"/>
    </location>
</feature>
<comment type="catalytic activity">
    <reaction evidence="12">
        <text>O-phospho-L-tyrosyl-[protein] + H2O = L-tyrosyl-[protein] + phosphate</text>
        <dbReference type="Rhea" id="RHEA:10684"/>
        <dbReference type="Rhea" id="RHEA-COMP:10136"/>
        <dbReference type="Rhea" id="RHEA-COMP:20101"/>
        <dbReference type="ChEBI" id="CHEBI:15377"/>
        <dbReference type="ChEBI" id="CHEBI:43474"/>
        <dbReference type="ChEBI" id="CHEBI:46858"/>
        <dbReference type="ChEBI" id="CHEBI:61978"/>
        <dbReference type="EC" id="3.1.3.48"/>
    </reaction>
</comment>
<evidence type="ECO:0000256" key="8">
    <source>
        <dbReference type="ARBA" id="ARBA00022989"/>
    </source>
</evidence>
<dbReference type="Gene3D" id="3.90.190.10">
    <property type="entry name" value="Protein tyrosine phosphatase superfamily"/>
    <property type="match status" value="1"/>
</dbReference>
<feature type="domain" description="Fibronectin type-III" evidence="16">
    <location>
        <begin position="424"/>
        <end position="510"/>
    </location>
</feature>
<dbReference type="PROSITE" id="PS50056">
    <property type="entry name" value="TYR_PHOSPHATASE_2"/>
    <property type="match status" value="1"/>
</dbReference>
<dbReference type="Gene3D" id="2.60.40.10">
    <property type="entry name" value="Immunoglobulins"/>
    <property type="match status" value="17"/>
</dbReference>
<dbReference type="InterPro" id="IPR003961">
    <property type="entry name" value="FN3_dom"/>
</dbReference>
<evidence type="ECO:0000256" key="11">
    <source>
        <dbReference type="ARBA" id="ARBA00025789"/>
    </source>
</evidence>
<evidence type="ECO:0000256" key="1">
    <source>
        <dbReference type="ARBA" id="ARBA00004479"/>
    </source>
</evidence>
<feature type="domain" description="Fibronectin type-III" evidence="16">
    <location>
        <begin position="250"/>
        <end position="336"/>
    </location>
</feature>
<keyword evidence="5" id="KW-0677">Repeat</keyword>
<dbReference type="Pfam" id="PF18861">
    <property type="entry name" value="PTP_tm"/>
    <property type="match status" value="1"/>
</dbReference>
<dbReference type="PROSITE" id="PS50853">
    <property type="entry name" value="FN3"/>
    <property type="match status" value="15"/>
</dbReference>
<dbReference type="SUPFAM" id="SSF49265">
    <property type="entry name" value="Fibronectin type III"/>
    <property type="match status" value="11"/>
</dbReference>
<keyword evidence="3 13" id="KW-0812">Transmembrane</keyword>
<dbReference type="EC" id="3.1.3.48" evidence="2"/>
<dbReference type="CDD" id="cd00063">
    <property type="entry name" value="FN3"/>
    <property type="match status" value="14"/>
</dbReference>
<dbReference type="InterPro" id="IPR050713">
    <property type="entry name" value="RTP_Phos/Ushers"/>
</dbReference>
<evidence type="ECO:0000259" key="14">
    <source>
        <dbReference type="PROSITE" id="PS50055"/>
    </source>
</evidence>
<feature type="domain" description="Fibronectin type-III" evidence="16">
    <location>
        <begin position="1471"/>
        <end position="1561"/>
    </location>
</feature>
<accession>A0AAD7SRL3</accession>
<dbReference type="GO" id="GO:0004725">
    <property type="term" value="F:protein tyrosine phosphatase activity"/>
    <property type="evidence" value="ECO:0007669"/>
    <property type="project" value="UniProtKB-EC"/>
</dbReference>
<keyword evidence="18" id="KW-1185">Reference proteome</keyword>
<dbReference type="GO" id="GO:0016020">
    <property type="term" value="C:membrane"/>
    <property type="evidence" value="ECO:0007669"/>
    <property type="project" value="UniProtKB-SubCell"/>
</dbReference>
<evidence type="ECO:0000313" key="18">
    <source>
        <dbReference type="Proteomes" id="UP001221898"/>
    </source>
</evidence>
<feature type="domain" description="Fibronectin type-III" evidence="16">
    <location>
        <begin position="598"/>
        <end position="685"/>
    </location>
</feature>
<sequence>MVLKEVSGCTDCNFTLNTSTTQITILRVSDCTIGNYSIRNGDNLVVKQLQPGTTNNVRARCSEYECCFQFTTRPDVIRTLTATQITTSSVSLHWTEPQGQISFYRVEWNDSTVSVNKSTNPTSVNITGLTAGARYTFSVVAIADDRKTEGDPVSKSVSTRPDVIGTLTATQITTSSVSLGWTEPQGQTSFYRVEWNNSTVSVTKSTNVTSVDITDLTAGARYTFSVVAIAEDRKTEGDPVNETLYTRPDVIRNLTVTQITTSSVSLHWTEPQGQISFYRVEWNDSTGSVNKSTNLTSVDITGLTAGALYTFSVVAIADDRKTEGDPVSKSVSTRPDVIGTLTATQITTSYVSLGWTEPQGQTSFYRVEWNNSTVSVNKSTNVTSVNITGLTAGARYTFSVVAIAEDRKTEGDSVNETLYTRSDVIKNLIVTQITTSSVSLHWTEPQGQISFYRVEWNDSTVSVNTSTNLTSVNITGLTAGARYTFSVVAFADDRKTEGDPVSKSVSTRPDVIRNLTVTQITTSSVSLHWTEPQGQISFYRVEWNDSTVSVNKSTNLTSVDITGLTAGARYTFSVVAIADDRKTEGDPVSKSVSTRSDVIRNLTVTQITTSSVSLHWTEPQGQISFYRVEWNNSTVSVTKSTNLTSVNITGLTAGARYTFSVVAIAEDRKTEGDPVNETLYTRPEKVEVRTEIEKTGNGSLGVSWSLPGNASSYELLLTNPTLGFVRNQTVFVREATFTGLSAGRIYNLTVTSVAGTFKTISDIFPFATRPNPPKVNSTERTNGSISLTWETPLLMEGVTGIGYIISYLNPTMWIQTNVSENKFVLSALSAGTKYNISLETVGPQGLRSVSVHLTEYTSLNPVENLRAHPLSTASVRLEWTAAVGVQQLVSYRVHSSSDPGNTTQANYEIHGLQPGTRYNFTVTPVTADGISGPADFTFCYTKPKMVENLTAIAINKTAFSLTWARQNDHKNTYSYLVSVYEASAFAQNRTTTNENANFNELRPGTYYTCNVFTIVASVQSDLATTKVLTKPDGASNVRAVSGTTIMNVTWEGHSGVNSSYSINIYNSNATLTGNQTMASNQMVVFSNLRPGQVYTVKVIILSGPYQVESETVTNATFPNPPGAIEVQEQTTSSINISWGRPSDMDLGQYNFTVFLHGRQLMTTDHSWALVGNLMSGTQYNISVATVGPMEYQSTPVTKSTTTRPQFVSQLRGAVITTSGVKLVWEQPEPKEGYTYFITVAYPNSSLANQTANGTSVTIEGLQSGHNYTFTVTTWASDGTTASPESITLFTRPFPVRELAAEPRNTTAVFLTWRQPQWYQVGYSYRVETTGCTPSPKNQSEDSTSTFVTDLRSGSNCSFTVYSQARNGIEGEPVSTYQYTKPEKLNPTASNGSTNHSITVTWESPNGVVEKFVVSLTSRDGPNSTQELSSNARSFVFSDLMAGRVYSITLRMTSGNFTEESEPVSSATYPNQPGSIRLQNTTTDSISLEWGGAPGMVPGSFNYSVVYQSASSNANTILSQDNAVSLSDLASGTSYNISVSTVGPLGFTSDAVRISPVTTRPKSIRSLQVVSTSVEEIHLKWEEPVDYKAGYLYRVVVVNNASNITDQTHFRVKDLNPGTQYTFSVTTLTVDGTEGSQESRTICTDAAPVTDLSCLGPNRTTPKLVLSWGNPKGANEGFEVQSANTSIQRYPTCNGNCSHNLDGLSCNTEYTVNVFTRGCGKTSTATPTVCKTGIAVPPVPSTTDASVTVKEHDKFTLQLSPSLFNDTACPSVNYGVLVTSDLQSLSGASPVLLQKFLTQTYEDWAAGRSATYLAVIKAAESVNRNGGNGPVVVIGDGTKSHSYNNGPLKASGSYSFAVVIFTHLELNNGLVYAAHSIFSISAFHNEAIRLPVNLATVGGAVGGAVAVLLILILALVIAVVCWKRRSKEESSEVPIYSIRAKVSVPIRVEDYDEYYREHRADSYCGFAEQFEDLKPVGMAQPKNSALALENKGKNRYNNVLPYDSSRVKLSIHGSLYDDYINANYMPGYSSRKEFIAAQGPLPSTVNEFWRMIWEKNVHSLVMLTRCNEQGRVKCEKYWPSETQHFNNITVTTTSEIPLEDWTIREFHVKNVKTAETRSLRHFHFTAWPDHGVPETTELLINFRHLVREHMDQYSRNSPTVVHCSAGVGRTGTFIAIDRLIFQIERDGVVDVYGVIHDLRMHRPLMVQTEDQYVFLNQCAMDIIRSRTGNNVDLIYQNTAALSIYENFEPKNNSRNGYRNT</sequence>
<dbReference type="PROSITE" id="PS50055">
    <property type="entry name" value="TYR_PHOSPHATASE_PTP"/>
    <property type="match status" value="1"/>
</dbReference>
<comment type="caution">
    <text evidence="17">The sequence shown here is derived from an EMBL/GenBank/DDBJ whole genome shotgun (WGS) entry which is preliminary data.</text>
</comment>
<evidence type="ECO:0000256" key="4">
    <source>
        <dbReference type="ARBA" id="ARBA00022729"/>
    </source>
</evidence>
<feature type="domain" description="Tyrosine specific protein phosphatases" evidence="15">
    <location>
        <begin position="2139"/>
        <end position="2212"/>
    </location>
</feature>
<keyword evidence="9 13" id="KW-0472">Membrane</keyword>
<dbReference type="InterPro" id="IPR013783">
    <property type="entry name" value="Ig-like_fold"/>
</dbReference>
<dbReference type="InterPro" id="IPR000242">
    <property type="entry name" value="PTP_cat"/>
</dbReference>
<protein>
    <recommendedName>
        <fullName evidence="2">protein-tyrosine-phosphatase</fullName>
        <ecNumber evidence="2">3.1.3.48</ecNumber>
    </recommendedName>
</protein>
<dbReference type="GO" id="GO:0032502">
    <property type="term" value="P:developmental process"/>
    <property type="evidence" value="ECO:0007669"/>
    <property type="project" value="UniProtKB-ARBA"/>
</dbReference>
<evidence type="ECO:0000256" key="12">
    <source>
        <dbReference type="ARBA" id="ARBA00051722"/>
    </source>
</evidence>
<dbReference type="FunFam" id="3.90.190.10:FF:000009">
    <property type="entry name" value="Receptor-type tyrosine-protein phosphatase beta"/>
    <property type="match status" value="1"/>
</dbReference>
<keyword evidence="7" id="KW-0904">Protein phosphatase</keyword>
<keyword evidence="4" id="KW-0732">Signal</keyword>
<dbReference type="PANTHER" id="PTHR46957:SF5">
    <property type="entry name" value="PROTEIN-TYROSINE-PHOSPHATASE"/>
    <property type="match status" value="1"/>
</dbReference>
<feature type="domain" description="Fibronectin type-III" evidence="16">
    <location>
        <begin position="1207"/>
        <end position="1295"/>
    </location>
</feature>
<comment type="subcellular location">
    <subcellularLocation>
        <location evidence="1">Membrane</location>
        <topology evidence="1">Single-pass type I membrane protein</topology>
    </subcellularLocation>
</comment>
<evidence type="ECO:0000256" key="10">
    <source>
        <dbReference type="ARBA" id="ARBA00023180"/>
    </source>
</evidence>
<keyword evidence="10" id="KW-0325">Glycoprotein</keyword>
<evidence type="ECO:0000259" key="15">
    <source>
        <dbReference type="PROSITE" id="PS50056"/>
    </source>
</evidence>
<name>A0AAD7SRL3_9TELE</name>
<dbReference type="Pfam" id="PF00041">
    <property type="entry name" value="fn3"/>
    <property type="match status" value="15"/>
</dbReference>
<evidence type="ECO:0000313" key="17">
    <source>
        <dbReference type="EMBL" id="KAJ8406506.1"/>
    </source>
</evidence>
<evidence type="ECO:0000259" key="16">
    <source>
        <dbReference type="PROSITE" id="PS50853"/>
    </source>
</evidence>
<dbReference type="SMART" id="SM00060">
    <property type="entry name" value="FN3"/>
    <property type="match status" value="19"/>
</dbReference>
<dbReference type="PRINTS" id="PR00700">
    <property type="entry name" value="PRTYPHPHTASE"/>
</dbReference>
<dbReference type="SUPFAM" id="SSF52799">
    <property type="entry name" value="(Phosphotyrosine protein) phosphatases II"/>
    <property type="match status" value="1"/>
</dbReference>
<feature type="domain" description="Fibronectin type-III" evidence="16">
    <location>
        <begin position="511"/>
        <end position="597"/>
    </location>
</feature>
<dbReference type="SMART" id="SM00404">
    <property type="entry name" value="PTPc_motif"/>
    <property type="match status" value="1"/>
</dbReference>
<feature type="domain" description="Fibronectin type-III" evidence="16">
    <location>
        <begin position="861"/>
        <end position="944"/>
    </location>
</feature>
<dbReference type="PROSITE" id="PS00383">
    <property type="entry name" value="TYR_PHOSPHATASE_1"/>
    <property type="match status" value="1"/>
</dbReference>
<feature type="domain" description="Fibronectin type-III" evidence="16">
    <location>
        <begin position="1382"/>
        <end position="1470"/>
    </location>
</feature>
<evidence type="ECO:0000256" key="7">
    <source>
        <dbReference type="ARBA" id="ARBA00022912"/>
    </source>
</evidence>
<evidence type="ECO:0000256" key="5">
    <source>
        <dbReference type="ARBA" id="ARBA00022737"/>
    </source>
</evidence>
<evidence type="ECO:0000256" key="6">
    <source>
        <dbReference type="ARBA" id="ARBA00022801"/>
    </source>
</evidence>